<evidence type="ECO:0000313" key="2">
    <source>
        <dbReference type="EMBL" id="CAE0755846.1"/>
    </source>
</evidence>
<gene>
    <name evidence="2" type="ORF">PCAR00345_LOCUS8434</name>
</gene>
<feature type="signal peptide" evidence="1">
    <location>
        <begin position="1"/>
        <end position="18"/>
    </location>
</feature>
<organism evidence="2">
    <name type="scientific">Chrysotila carterae</name>
    <name type="common">Marine alga</name>
    <name type="synonym">Syracosphaera carterae</name>
    <dbReference type="NCBI Taxonomy" id="13221"/>
    <lineage>
        <taxon>Eukaryota</taxon>
        <taxon>Haptista</taxon>
        <taxon>Haptophyta</taxon>
        <taxon>Prymnesiophyceae</taxon>
        <taxon>Isochrysidales</taxon>
        <taxon>Isochrysidaceae</taxon>
        <taxon>Chrysotila</taxon>
    </lineage>
</organism>
<name>A0A7S4EW22_CHRCT</name>
<reference evidence="2" key="1">
    <citation type="submission" date="2021-01" db="EMBL/GenBank/DDBJ databases">
        <authorList>
            <person name="Corre E."/>
            <person name="Pelletier E."/>
            <person name="Niang G."/>
            <person name="Scheremetjew M."/>
            <person name="Finn R."/>
            <person name="Kale V."/>
            <person name="Holt S."/>
            <person name="Cochrane G."/>
            <person name="Meng A."/>
            <person name="Brown T."/>
            <person name="Cohen L."/>
        </authorList>
    </citation>
    <scope>NUCLEOTIDE SEQUENCE</scope>
    <source>
        <strain evidence="2">CCMP645</strain>
    </source>
</reference>
<accession>A0A7S4EW22</accession>
<keyword evidence="1" id="KW-0732">Signal</keyword>
<evidence type="ECO:0000256" key="1">
    <source>
        <dbReference type="SAM" id="SignalP"/>
    </source>
</evidence>
<protein>
    <submittedName>
        <fullName evidence="2">Uncharacterized protein</fullName>
    </submittedName>
</protein>
<feature type="chain" id="PRO_5030791121" evidence="1">
    <location>
        <begin position="19"/>
        <end position="218"/>
    </location>
</feature>
<proteinExistence type="predicted"/>
<dbReference type="AlphaFoldDB" id="A0A7S4EW22"/>
<dbReference type="EMBL" id="HBIZ01013854">
    <property type="protein sequence ID" value="CAE0755846.1"/>
    <property type="molecule type" value="Transcribed_RNA"/>
</dbReference>
<sequence>MAAAMTVAFMLFAVPTAALRGSVRPSHQLLASHSCSERAQTVGAQCAQALGEQGLSRRSAFRLALQAGSAVVLGEAALRQLPAYASGGATAGKTTSIPRAKARYYGRITEAVNSFLSLKAPAEAGTKLGGSDFFKENGPYSEFMTAGYLLAVAFKIDAKIPPSRIAQVGKHGALMASLDKLKSASPANVGAAYAAAAVALDDFLDSVELPPLSDGRYE</sequence>